<dbReference type="OrthoDB" id="6377837at2"/>
<dbReference type="PANTHER" id="PTHR10953:SF247">
    <property type="entry name" value="SLL6053 PROTEIN"/>
    <property type="match status" value="1"/>
</dbReference>
<dbReference type="PANTHER" id="PTHR10953">
    <property type="entry name" value="UBIQUITIN-ACTIVATING ENZYME E1"/>
    <property type="match status" value="1"/>
</dbReference>
<dbReference type="InterPro" id="IPR035985">
    <property type="entry name" value="Ubiquitin-activating_enz"/>
</dbReference>
<organism evidence="2 3">
    <name type="scientific">Mycolicibacterium aromaticivorans JS19b1 = JCM 16368</name>
    <dbReference type="NCBI Taxonomy" id="1440774"/>
    <lineage>
        <taxon>Bacteria</taxon>
        <taxon>Bacillati</taxon>
        <taxon>Actinomycetota</taxon>
        <taxon>Actinomycetes</taxon>
        <taxon>Mycobacteriales</taxon>
        <taxon>Mycobacteriaceae</taxon>
        <taxon>Mycolicibacterium</taxon>
    </lineage>
</organism>
<dbReference type="Proteomes" id="UP000022835">
    <property type="component" value="Unassembled WGS sequence"/>
</dbReference>
<feature type="domain" description="THIF-type NAD/FAD binding fold" evidence="1">
    <location>
        <begin position="183"/>
        <end position="459"/>
    </location>
</feature>
<evidence type="ECO:0000259" key="1">
    <source>
        <dbReference type="Pfam" id="PF00899"/>
    </source>
</evidence>
<dbReference type="STRING" id="1440774.Y900_029535"/>
<dbReference type="InterPro" id="IPR000594">
    <property type="entry name" value="ThiF_NAD_FAD-bd"/>
</dbReference>
<sequence>MAQRTVDAPWSVVITAGQWAVLRDHLFRGDGDEHGAVLRCGIARSARGTRLLVRDVVVAVDGVDYVEGTRGYRKLAAGFVADAIDACAQQGLAYLAVHNHGGRDRVAFSGTDMASHERGYPALLDINGGVPVGALVFAESAVAGDIWTSDGQRHALTHLRVMGRPQLTITPEPVPAQVADSTYDRQTRVFGDRGQALLGQSKVAVVGLGGAGSLIAEYLARLGVGHLVFIDPDRLDPTNLPRVVGARRLDAMSWLRGSTRPQWMRELGARIATPKVKIAARVARQASRSVRISAVARSVVDADVAALLTDCDHIFLAADSALARRVVNSITHQYLIPNTQVGAKVSVVDGQVADIFSVSRMSNPGSGCLQCNGLIPAWRLTEEATGEVQRRRQRYIVDENIHAPSVISLNAVAAARAVDDWLMMVGGLVDPAAGADHWVEYHPLTDDVVELRPAKSPGCLHCGSTRFAIGDGAPLLARGGEPMRRAERLGYGLSSGSSGSRPIRST</sequence>
<protein>
    <submittedName>
        <fullName evidence="2">Thiamine biosynthesis protein ThiF</fullName>
    </submittedName>
</protein>
<dbReference type="AlphaFoldDB" id="A0A064CDH9"/>
<dbReference type="SUPFAM" id="SSF69572">
    <property type="entry name" value="Activating enzymes of the ubiquitin-like proteins"/>
    <property type="match status" value="1"/>
</dbReference>
<reference evidence="2" key="1">
    <citation type="submission" date="2014-05" db="EMBL/GenBank/DDBJ databases">
        <title>Genome sequence of Mycobacterium aromaticivorans strain JS19b1T (= DSM 45407T).</title>
        <authorList>
            <person name="Kwak Y."/>
            <person name="Park G.-S."/>
            <person name="Li Q.X."/>
            <person name="Lee S.-E."/>
            <person name="Shin J.-H."/>
        </authorList>
    </citation>
    <scope>NUCLEOTIDE SEQUENCE [LARGE SCALE GENOMIC DNA]</scope>
    <source>
        <strain evidence="2">JS19b1</strain>
    </source>
</reference>
<dbReference type="Gene3D" id="3.40.50.720">
    <property type="entry name" value="NAD(P)-binding Rossmann-like Domain"/>
    <property type="match status" value="1"/>
</dbReference>
<dbReference type="InterPro" id="IPR045886">
    <property type="entry name" value="ThiF/MoeB/HesA"/>
</dbReference>
<gene>
    <name evidence="2" type="ORF">Y900_029535</name>
</gene>
<dbReference type="eggNOG" id="COG0476">
    <property type="taxonomic scope" value="Bacteria"/>
</dbReference>
<dbReference type="GO" id="GO:0004792">
    <property type="term" value="F:thiosulfate-cyanide sulfurtransferase activity"/>
    <property type="evidence" value="ECO:0007669"/>
    <property type="project" value="TreeGrafter"/>
</dbReference>
<accession>A0A064CDH9</accession>
<name>A0A064CDH9_9MYCO</name>
<keyword evidence="3" id="KW-1185">Reference proteome</keyword>
<dbReference type="GO" id="GO:0005737">
    <property type="term" value="C:cytoplasm"/>
    <property type="evidence" value="ECO:0007669"/>
    <property type="project" value="TreeGrafter"/>
</dbReference>
<comment type="caution">
    <text evidence="2">The sequence shown here is derived from an EMBL/GenBank/DDBJ whole genome shotgun (WGS) entry which is preliminary data.</text>
</comment>
<evidence type="ECO:0000313" key="2">
    <source>
        <dbReference type="EMBL" id="KDE96782.1"/>
    </source>
</evidence>
<dbReference type="GO" id="GO:0016779">
    <property type="term" value="F:nucleotidyltransferase activity"/>
    <property type="evidence" value="ECO:0007669"/>
    <property type="project" value="TreeGrafter"/>
</dbReference>
<evidence type="ECO:0000313" key="3">
    <source>
        <dbReference type="Proteomes" id="UP000022835"/>
    </source>
</evidence>
<proteinExistence type="predicted"/>
<dbReference type="GO" id="GO:0008641">
    <property type="term" value="F:ubiquitin-like modifier activating enzyme activity"/>
    <property type="evidence" value="ECO:0007669"/>
    <property type="project" value="InterPro"/>
</dbReference>
<dbReference type="EMBL" id="JALN02000003">
    <property type="protein sequence ID" value="KDE96782.1"/>
    <property type="molecule type" value="Genomic_DNA"/>
</dbReference>
<dbReference type="Pfam" id="PF00899">
    <property type="entry name" value="ThiF"/>
    <property type="match status" value="1"/>
</dbReference>